<evidence type="ECO:0000313" key="3">
    <source>
        <dbReference type="EMBL" id="KAK2163698.1"/>
    </source>
</evidence>
<feature type="compositionally biased region" description="Polar residues" evidence="2">
    <location>
        <begin position="255"/>
        <end position="266"/>
    </location>
</feature>
<feature type="compositionally biased region" description="Basic and acidic residues" evidence="2">
    <location>
        <begin position="1299"/>
        <end position="1308"/>
    </location>
</feature>
<feature type="compositionally biased region" description="Basic and acidic residues" evidence="2">
    <location>
        <begin position="1027"/>
        <end position="1050"/>
    </location>
</feature>
<evidence type="ECO:0000256" key="1">
    <source>
        <dbReference type="SAM" id="Coils"/>
    </source>
</evidence>
<feature type="compositionally biased region" description="Basic and acidic residues" evidence="2">
    <location>
        <begin position="275"/>
        <end position="301"/>
    </location>
</feature>
<feature type="compositionally biased region" description="Polar residues" evidence="2">
    <location>
        <begin position="1017"/>
        <end position="1026"/>
    </location>
</feature>
<feature type="compositionally biased region" description="Polar residues" evidence="2">
    <location>
        <begin position="748"/>
        <end position="763"/>
    </location>
</feature>
<feature type="region of interest" description="Disordered" evidence="2">
    <location>
        <begin position="645"/>
        <end position="1499"/>
    </location>
</feature>
<feature type="compositionally biased region" description="Basic and acidic residues" evidence="2">
    <location>
        <begin position="310"/>
        <end position="330"/>
    </location>
</feature>
<name>A0AAD9K2F6_9ANNE</name>
<feature type="compositionally biased region" description="Basic and acidic residues" evidence="2">
    <location>
        <begin position="1318"/>
        <end position="1332"/>
    </location>
</feature>
<feature type="compositionally biased region" description="Basic residues" evidence="2">
    <location>
        <begin position="1435"/>
        <end position="1447"/>
    </location>
</feature>
<keyword evidence="1" id="KW-0175">Coiled coil</keyword>
<comment type="caution">
    <text evidence="3">The sequence shown here is derived from an EMBL/GenBank/DDBJ whole genome shotgun (WGS) entry which is preliminary data.</text>
</comment>
<feature type="compositionally biased region" description="Low complexity" evidence="2">
    <location>
        <begin position="1421"/>
        <end position="1430"/>
    </location>
</feature>
<feature type="region of interest" description="Disordered" evidence="2">
    <location>
        <begin position="206"/>
        <end position="414"/>
    </location>
</feature>
<feature type="region of interest" description="Disordered" evidence="2">
    <location>
        <begin position="427"/>
        <end position="465"/>
    </location>
</feature>
<feature type="compositionally biased region" description="Basic and acidic residues" evidence="2">
    <location>
        <begin position="954"/>
        <end position="994"/>
    </location>
</feature>
<feature type="compositionally biased region" description="Basic and acidic residues" evidence="2">
    <location>
        <begin position="1232"/>
        <end position="1250"/>
    </location>
</feature>
<feature type="compositionally biased region" description="Acidic residues" evidence="2">
    <location>
        <begin position="645"/>
        <end position="665"/>
    </location>
</feature>
<protein>
    <submittedName>
        <fullName evidence="3">Uncharacterized protein</fullName>
    </submittedName>
</protein>
<proteinExistence type="predicted"/>
<feature type="compositionally biased region" description="Basic and acidic residues" evidence="2">
    <location>
        <begin position="1407"/>
        <end position="1417"/>
    </location>
</feature>
<keyword evidence="4" id="KW-1185">Reference proteome</keyword>
<feature type="compositionally biased region" description="Basic and acidic residues" evidence="2">
    <location>
        <begin position="1157"/>
        <end position="1207"/>
    </location>
</feature>
<feature type="compositionally biased region" description="Basic and acidic residues" evidence="2">
    <location>
        <begin position="383"/>
        <end position="414"/>
    </location>
</feature>
<feature type="compositionally biased region" description="Acidic residues" evidence="2">
    <location>
        <begin position="812"/>
        <end position="825"/>
    </location>
</feature>
<feature type="compositionally biased region" description="Basic and acidic residues" evidence="2">
    <location>
        <begin position="1123"/>
        <end position="1150"/>
    </location>
</feature>
<feature type="compositionally biased region" description="Low complexity" evidence="2">
    <location>
        <begin position="357"/>
        <end position="368"/>
    </location>
</feature>
<feature type="compositionally biased region" description="Basic and acidic residues" evidence="2">
    <location>
        <begin position="792"/>
        <end position="811"/>
    </location>
</feature>
<accession>A0AAD9K2F6</accession>
<feature type="compositionally biased region" description="Polar residues" evidence="2">
    <location>
        <begin position="922"/>
        <end position="935"/>
    </location>
</feature>
<feature type="compositionally biased region" description="Basic and acidic residues" evidence="2">
    <location>
        <begin position="907"/>
        <end position="918"/>
    </location>
</feature>
<evidence type="ECO:0000313" key="4">
    <source>
        <dbReference type="Proteomes" id="UP001208570"/>
    </source>
</evidence>
<dbReference type="EMBL" id="JAODUP010000075">
    <property type="protein sequence ID" value="KAK2163698.1"/>
    <property type="molecule type" value="Genomic_DNA"/>
</dbReference>
<feature type="coiled-coil region" evidence="1">
    <location>
        <begin position="502"/>
        <end position="529"/>
    </location>
</feature>
<feature type="compositionally biased region" description="Basic and acidic residues" evidence="2">
    <location>
        <begin position="220"/>
        <end position="243"/>
    </location>
</feature>
<feature type="compositionally biased region" description="Basic and acidic residues" evidence="2">
    <location>
        <begin position="1081"/>
        <end position="1094"/>
    </location>
</feature>
<feature type="compositionally biased region" description="Basic and acidic residues" evidence="2">
    <location>
        <begin position="338"/>
        <end position="352"/>
    </location>
</feature>
<gene>
    <name evidence="3" type="ORF">LSH36_75g10009</name>
</gene>
<feature type="compositionally biased region" description="Basic and acidic residues" evidence="2">
    <location>
        <begin position="455"/>
        <end position="465"/>
    </location>
</feature>
<feature type="compositionally biased region" description="Polar residues" evidence="2">
    <location>
        <begin position="64"/>
        <end position="76"/>
    </location>
</feature>
<evidence type="ECO:0000256" key="2">
    <source>
        <dbReference type="SAM" id="MobiDB-lite"/>
    </source>
</evidence>
<feature type="region of interest" description="Disordered" evidence="2">
    <location>
        <begin position="117"/>
        <end position="159"/>
    </location>
</feature>
<sequence length="1518" mass="170812">MANNKLYQLYPISEGRAIYRHVSDLTGVRSLKLREAWAGSRGSDERSSSGTFRTIPDSFYRPDTQVSRTHSSSSATLQHYNSLKKQTGGATIEKGQLPPAGRTRALVQIPVSKSEAIQKHGTRSLPNSSLQEVVEPLPRHATSATGRKDQSKQKTQTSKVPLPKINNLVKGELSSVTHNQEHGFRMPAGVPTTRNVVLLAGEKTTRNTPLATPLPGWLQEPRHEHQAVEKNKNELNRRADHPKPWLQTAPKKTQETGSSNKPSATATRIGVFHAPEVRQKTEEEDGQRKLENKDRNVKAPEKSPLVKRSKILEKGGDRKQSPRRGTEPHRNVVRQRTKIPEHRKDVQRKRVPDYITDTESSTDSVSSSSEDEGLFSFAKRKQAHDMTSPRRGEVQRSREKDKGPEVGKKQEEKKQYTIQDAVSVYKQDYLRTKRKQTLDRSRRRRPSPETNPRSQSKERILNRREVSIYQNMSKAYATDDVKRKRENQFYKRLLELQMKKWHEDYRKHLKRQLDQLDKQQEQESQLMRVRGKFVEEQLKRFRSQYITGRVVTHEWANRSEYGLPEDTYTDTILQASKLYRKVKPKKFSFKKQYLKNKKKFNTIFKSRALFVNEDIKPPKMEGIDTVELDGSGSRDVKDVLKEAEDLLDETDQDSDDFSSSDDESSAESFDGNVPVHAKSYKTTKPLPRRDQRLPEKKRKRVVVVPPPKKPTTDWKRKQHPTKSKGERSTNPPQTAEKVSAVSRDKTPSHTAPSKYKSTFINWKSSPSDRDDDSDEITPRELKTKPISTSDDVGEHNRRDQPSQKMDTRTEVDTESPEMVDPEGEVDQTKDDGQLGSGQSNGRTRSPDVGGIQEDPSPETGQATLPRSDQDSKRESVQEDDLKDDQDVIGPPDLTETKSTTNEQNLDPEVKGRNEKDTIVKPSRQTDSNSNASIVQSPDDKQGKSDGISGSKEQQVVKDNDGPKDAEKKSRDDNKEKRQPDPEHRTAPGRRDSKPEGQAADIKMEPVQIDPDKRLSPLNDNRTNAKTSHSDGDEVKSPDDKQTKSLKRQELDTEQTTPSRDGTHSKNKDLSEPKSGSSTAQHLDEKQERTAKTDDPPIILPGAEQTKVDTTSSTQPDIKGSKRANAEQKDDLPAKPEDVNDNKANKTDSKPKSAGARTDNRDTQPKLAGDKADRSKGLGSKIQEDDTQTKPRRGEQTKTGQADHHPSKSTDITQAKPGQKGGDTPKPGTNKQANREKAKDHKSHPGDEAKKPSNLPANSTSAKQAKLKQNDLPGKPAGAKRTESGKKDDSLPKTGGGKPSKKEDQRVEKNIPTIQKQPKGNDQRKKPKAENNKDTIGGSANTNEPSHETRGEEGRAQKPGSKHSKPLETTLVPPETNLNKQRDPNGKKETKRAKDDKSRRHGVSKARPTHENSSDRNNKQQTTKPPTTPTRDGPRGTRKSTRKSKKEKPKNDGTAARKPPSRSGKNKDDDNFNISSYLEDRKWPNVYDVRLSDDDSSDSDEDIFEKAMRKYGIHVDDSD</sequence>
<feature type="compositionally biased region" description="Basic and acidic residues" evidence="2">
    <location>
        <begin position="1344"/>
        <end position="1355"/>
    </location>
</feature>
<organism evidence="3 4">
    <name type="scientific">Paralvinella palmiformis</name>
    <dbReference type="NCBI Taxonomy" id="53620"/>
    <lineage>
        <taxon>Eukaryota</taxon>
        <taxon>Metazoa</taxon>
        <taxon>Spiralia</taxon>
        <taxon>Lophotrochozoa</taxon>
        <taxon>Annelida</taxon>
        <taxon>Polychaeta</taxon>
        <taxon>Sedentaria</taxon>
        <taxon>Canalipalpata</taxon>
        <taxon>Terebellida</taxon>
        <taxon>Terebelliformia</taxon>
        <taxon>Alvinellidae</taxon>
        <taxon>Paralvinella</taxon>
    </lineage>
</organism>
<feature type="region of interest" description="Disordered" evidence="2">
    <location>
        <begin position="38"/>
        <end position="76"/>
    </location>
</feature>
<feature type="compositionally biased region" description="Basic and acidic residues" evidence="2">
    <location>
        <begin position="1279"/>
        <end position="1290"/>
    </location>
</feature>
<feature type="compositionally biased region" description="Basic and acidic residues" evidence="2">
    <location>
        <begin position="1060"/>
        <end position="1071"/>
    </location>
</feature>
<dbReference type="Proteomes" id="UP001208570">
    <property type="component" value="Unassembled WGS sequence"/>
</dbReference>
<feature type="compositionally biased region" description="Basic and acidic residues" evidence="2">
    <location>
        <begin position="1379"/>
        <end position="1397"/>
    </location>
</feature>
<feature type="compositionally biased region" description="Basic and acidic residues" evidence="2">
    <location>
        <begin position="867"/>
        <end position="876"/>
    </location>
</feature>
<feature type="compositionally biased region" description="Basic and acidic residues" evidence="2">
    <location>
        <begin position="428"/>
        <end position="440"/>
    </location>
</feature>
<reference evidence="3" key="1">
    <citation type="journal article" date="2023" name="Mol. Biol. Evol.">
        <title>Third-Generation Sequencing Reveals the Adaptive Role of the Epigenome in Three Deep-Sea Polychaetes.</title>
        <authorList>
            <person name="Perez M."/>
            <person name="Aroh O."/>
            <person name="Sun Y."/>
            <person name="Lan Y."/>
            <person name="Juniper S.K."/>
            <person name="Young C.R."/>
            <person name="Angers B."/>
            <person name="Qian P.Y."/>
        </authorList>
    </citation>
    <scope>NUCLEOTIDE SEQUENCE</scope>
    <source>
        <strain evidence="3">P08H-3</strain>
    </source>
</reference>